<keyword evidence="3" id="KW-1185">Reference proteome</keyword>
<gene>
    <name evidence="2" type="ORF">HMPREF0446_01611</name>
</gene>
<reference evidence="2" key="2">
    <citation type="submission" date="2011-10" db="EMBL/GenBank/DDBJ databases">
        <title>The Genome Sequence of Granulicatella elegans ATCC 700633.</title>
        <authorList>
            <consortium name="The Broad Institute Genome Sequencing Platform"/>
            <consortium name="The Broad Institute Genome Sequencing Center for Infectious Disease"/>
            <person name="Earl A."/>
            <person name="Ward D."/>
            <person name="Feldgarden M."/>
            <person name="Gevers D."/>
            <person name="Sibley C.D."/>
            <person name="Field T.R."/>
            <person name="Grinwis M."/>
            <person name="Eshaghurshan C.S."/>
            <person name="Surette M.G."/>
            <person name="Young S.K."/>
            <person name="Zeng Q."/>
            <person name="Gargeya S."/>
            <person name="Fitzgerald M."/>
            <person name="Haas B."/>
            <person name="Abouelleil A."/>
            <person name="Alvarado L."/>
            <person name="Arachchi H.M."/>
            <person name="Berlin A."/>
            <person name="Brown A."/>
            <person name="Chapman S.B."/>
            <person name="Chen Z."/>
            <person name="Dunbar C."/>
            <person name="Freedman E."/>
            <person name="Gearin G."/>
            <person name="Goldberg J."/>
            <person name="Griggs A."/>
            <person name="Gujja S."/>
            <person name="Heiman D."/>
            <person name="Howarth C."/>
            <person name="Larson L."/>
            <person name="Lui A."/>
            <person name="MacDonald P.J.P."/>
            <person name="Montmayeur A."/>
            <person name="Murphy C."/>
            <person name="Neiman D."/>
            <person name="Pearson M."/>
            <person name="Priest M."/>
            <person name="Roberts A."/>
            <person name="Saif S."/>
            <person name="Shea T."/>
            <person name="Shenoy N."/>
            <person name="Sisk P."/>
            <person name="Stolte C."/>
            <person name="Sykes S."/>
            <person name="Wortman J."/>
            <person name="Nusbaum C."/>
            <person name="Birren B."/>
        </authorList>
    </citation>
    <scope>NUCLEOTIDE SEQUENCE [LARGE SCALE GENOMIC DNA]</scope>
    <source>
        <strain evidence="2">ATCC 700633</strain>
    </source>
</reference>
<sequence length="141" mass="15920">MNTEEILSILEDLEVAIFATVDKDGKPHSRPIHIGVANEHGVFFMTSPQTHFYKQLQENPNVAIAAFSHDDYLIQVIRIEGKVRELGKEGLEEILAGNPFVKNVYPDDSQRAGVQVFQLYEGKGFYHSLTQGHKYTFSIQA</sequence>
<organism evidence="2 3">
    <name type="scientific">Granulicatella elegans ATCC 700633</name>
    <dbReference type="NCBI Taxonomy" id="626369"/>
    <lineage>
        <taxon>Bacteria</taxon>
        <taxon>Bacillati</taxon>
        <taxon>Bacillota</taxon>
        <taxon>Bacilli</taxon>
        <taxon>Lactobacillales</taxon>
        <taxon>Carnobacteriaceae</taxon>
        <taxon>Granulicatella</taxon>
    </lineage>
</organism>
<name>D0BNS6_9LACT</name>
<dbReference type="InterPro" id="IPR011576">
    <property type="entry name" value="Pyridox_Oxase_N"/>
</dbReference>
<dbReference type="eggNOG" id="COG5015">
    <property type="taxonomic scope" value="Bacteria"/>
</dbReference>
<feature type="domain" description="Pyridoxamine 5'-phosphate oxidase N-terminal" evidence="1">
    <location>
        <begin position="3"/>
        <end position="102"/>
    </location>
</feature>
<proteinExistence type="predicted"/>
<dbReference type="Pfam" id="PF01243">
    <property type="entry name" value="PNPOx_N"/>
    <property type="match status" value="1"/>
</dbReference>
<evidence type="ECO:0000313" key="2">
    <source>
        <dbReference type="EMBL" id="EEW92311.1"/>
    </source>
</evidence>
<protein>
    <recommendedName>
        <fullName evidence="1">Pyridoxamine 5'-phosphate oxidase N-terminal domain-containing protein</fullName>
    </recommendedName>
</protein>
<dbReference type="InterPro" id="IPR012349">
    <property type="entry name" value="Split_barrel_FMN-bd"/>
</dbReference>
<dbReference type="SUPFAM" id="SSF50475">
    <property type="entry name" value="FMN-binding split barrel"/>
    <property type="match status" value="1"/>
</dbReference>
<accession>D0BNS6</accession>
<dbReference type="HOGENOM" id="CLU_144732_1_0_9"/>
<reference evidence="2" key="1">
    <citation type="submission" date="2009-09" db="EMBL/GenBank/DDBJ databases">
        <authorList>
            <consortium name="The Broad Institute Genome Sequencing Platform"/>
            <person name="Ward D."/>
            <person name="Feldgarden M."/>
            <person name="Earl A."/>
            <person name="Young S.K."/>
            <person name="Zeng Q."/>
            <person name="Koehrsen M."/>
            <person name="Alvarado L."/>
            <person name="Berlin A."/>
            <person name="Bochicchio J."/>
            <person name="Borenstein D."/>
            <person name="Chapman S.B."/>
            <person name="Chen Z."/>
            <person name="Engels R."/>
            <person name="Freedman E."/>
            <person name="Gellesch M."/>
            <person name="Goldberg J."/>
            <person name="Griggs A."/>
            <person name="Gujja S."/>
            <person name="Heilman E."/>
            <person name="Heiman D."/>
            <person name="Hepburn T."/>
            <person name="Howarth C."/>
            <person name="Jen D."/>
            <person name="Larson L."/>
            <person name="Lewis B."/>
            <person name="Mehta T."/>
            <person name="Park D."/>
            <person name="Pearson M."/>
            <person name="Roberts A."/>
            <person name="Saif S."/>
            <person name="Shea T."/>
            <person name="Shenoy N."/>
            <person name="Sisk P."/>
            <person name="Stolte C."/>
            <person name="Sykes S."/>
            <person name="Thomson T."/>
            <person name="Walk T."/>
            <person name="White J."/>
            <person name="Yandava C."/>
            <person name="Sibley C.D."/>
            <person name="Field T.R."/>
            <person name="Grinwis M."/>
            <person name="Eshaghurshan C.S."/>
            <person name="Surette M.G."/>
            <person name="Haas B."/>
            <person name="Nusbaum C."/>
            <person name="Birren B."/>
        </authorList>
    </citation>
    <scope>NUCLEOTIDE SEQUENCE [LARGE SCALE GENOMIC DNA]</scope>
    <source>
        <strain evidence="2">ATCC 700633</strain>
    </source>
</reference>
<dbReference type="EMBL" id="ACRF02000018">
    <property type="protein sequence ID" value="EEW92311.1"/>
    <property type="molecule type" value="Genomic_DNA"/>
</dbReference>
<comment type="caution">
    <text evidence="2">The sequence shown here is derived from an EMBL/GenBank/DDBJ whole genome shotgun (WGS) entry which is preliminary data.</text>
</comment>
<dbReference type="Proteomes" id="UP000002939">
    <property type="component" value="Unassembled WGS sequence"/>
</dbReference>
<evidence type="ECO:0000259" key="1">
    <source>
        <dbReference type="Pfam" id="PF01243"/>
    </source>
</evidence>
<dbReference type="RefSeq" id="WP_006703887.1">
    <property type="nucleotide sequence ID" value="NZ_KI391971.1"/>
</dbReference>
<dbReference type="AlphaFoldDB" id="D0BNS6"/>
<evidence type="ECO:0000313" key="3">
    <source>
        <dbReference type="Proteomes" id="UP000002939"/>
    </source>
</evidence>
<dbReference type="STRING" id="626369.HMPREF0446_01611"/>
<dbReference type="Gene3D" id="2.30.110.10">
    <property type="entry name" value="Electron Transport, Fmn-binding Protein, Chain A"/>
    <property type="match status" value="1"/>
</dbReference>
<dbReference type="OrthoDB" id="2220294at2"/>